<dbReference type="PANTHER" id="PTHR30024">
    <property type="entry name" value="ALIPHATIC SULFONATES-BINDING PROTEIN-RELATED"/>
    <property type="match status" value="1"/>
</dbReference>
<evidence type="ECO:0000259" key="10">
    <source>
        <dbReference type="SMART" id="SM00062"/>
    </source>
</evidence>
<comment type="caution">
    <text evidence="11">The sequence shown here is derived from an EMBL/GenBank/DDBJ whole genome shotgun (WGS) entry which is preliminary data.</text>
</comment>
<evidence type="ECO:0000256" key="3">
    <source>
        <dbReference type="ARBA" id="ARBA00010742"/>
    </source>
</evidence>
<evidence type="ECO:0000256" key="9">
    <source>
        <dbReference type="SAM" id="SignalP"/>
    </source>
</evidence>
<gene>
    <name evidence="11" type="ORF">GHYDROH2_29330</name>
</gene>
<evidence type="ECO:0000256" key="5">
    <source>
        <dbReference type="ARBA" id="ARBA00022475"/>
    </source>
</evidence>
<reference evidence="11" key="1">
    <citation type="submission" date="2022-12" db="EMBL/GenBank/DDBJ databases">
        <title>Reference genome sequencing for broad-spectrum identification of bacterial and archaeal isolates by mass spectrometry.</title>
        <authorList>
            <person name="Sekiguchi Y."/>
            <person name="Tourlousse D.M."/>
        </authorList>
    </citation>
    <scope>NUCLEOTIDE SEQUENCE</scope>
    <source>
        <strain evidence="11">H2</strain>
    </source>
</reference>
<dbReference type="EMBL" id="BSDS01000002">
    <property type="protein sequence ID" value="GLI39432.1"/>
    <property type="molecule type" value="Genomic_DNA"/>
</dbReference>
<dbReference type="SUPFAM" id="SSF53850">
    <property type="entry name" value="Periplasmic binding protein-like II"/>
    <property type="match status" value="1"/>
</dbReference>
<dbReference type="InterPro" id="IPR044527">
    <property type="entry name" value="NrtA/CpmA_ABC-bd_dom"/>
</dbReference>
<proteinExistence type="inferred from homology"/>
<dbReference type="Proteomes" id="UP001144352">
    <property type="component" value="Unassembled WGS sequence"/>
</dbReference>
<evidence type="ECO:0000313" key="12">
    <source>
        <dbReference type="Proteomes" id="UP001144352"/>
    </source>
</evidence>
<dbReference type="RefSeq" id="WP_214186594.1">
    <property type="nucleotide sequence ID" value="NZ_BSDS01000002.1"/>
</dbReference>
<dbReference type="InterPro" id="IPR001638">
    <property type="entry name" value="Solute-binding_3/MltF_N"/>
</dbReference>
<keyword evidence="8" id="KW-0472">Membrane</keyword>
<evidence type="ECO:0000256" key="6">
    <source>
        <dbReference type="ARBA" id="ARBA00022519"/>
    </source>
</evidence>
<protein>
    <submittedName>
        <fullName evidence="11">ABC transporter substrate-binding protein</fullName>
    </submittedName>
</protein>
<evidence type="ECO:0000256" key="4">
    <source>
        <dbReference type="ARBA" id="ARBA00022448"/>
    </source>
</evidence>
<dbReference type="GO" id="GO:0042597">
    <property type="term" value="C:periplasmic space"/>
    <property type="evidence" value="ECO:0007669"/>
    <property type="project" value="UniProtKB-SubCell"/>
</dbReference>
<name>A0A9W6LD11_9BACT</name>
<comment type="subcellular location">
    <subcellularLocation>
        <location evidence="1">Endomembrane system</location>
    </subcellularLocation>
    <subcellularLocation>
        <location evidence="2">Periplasm</location>
    </subcellularLocation>
</comment>
<dbReference type="SMART" id="SM00062">
    <property type="entry name" value="PBPb"/>
    <property type="match status" value="1"/>
</dbReference>
<feature type="chain" id="PRO_5040840094" evidence="9">
    <location>
        <begin position="26"/>
        <end position="345"/>
    </location>
</feature>
<dbReference type="Gene3D" id="3.40.190.10">
    <property type="entry name" value="Periplasmic binding protein-like II"/>
    <property type="match status" value="2"/>
</dbReference>
<evidence type="ECO:0000256" key="1">
    <source>
        <dbReference type="ARBA" id="ARBA00004308"/>
    </source>
</evidence>
<feature type="domain" description="Solute-binding protein family 3/N-terminal" evidence="10">
    <location>
        <begin position="31"/>
        <end position="252"/>
    </location>
</feature>
<evidence type="ECO:0000256" key="7">
    <source>
        <dbReference type="ARBA" id="ARBA00022729"/>
    </source>
</evidence>
<dbReference type="AlphaFoldDB" id="A0A9W6LD11"/>
<keyword evidence="7 9" id="KW-0732">Signal</keyword>
<evidence type="ECO:0000256" key="8">
    <source>
        <dbReference type="ARBA" id="ARBA00023136"/>
    </source>
</evidence>
<organism evidence="11 12">
    <name type="scientific">Geobacter hydrogenophilus</name>
    <dbReference type="NCBI Taxonomy" id="40983"/>
    <lineage>
        <taxon>Bacteria</taxon>
        <taxon>Pseudomonadati</taxon>
        <taxon>Thermodesulfobacteriota</taxon>
        <taxon>Desulfuromonadia</taxon>
        <taxon>Geobacterales</taxon>
        <taxon>Geobacteraceae</taxon>
        <taxon>Geobacter</taxon>
    </lineage>
</organism>
<feature type="signal peptide" evidence="9">
    <location>
        <begin position="1"/>
        <end position="25"/>
    </location>
</feature>
<sequence>MKVTTIIRSTLTLLLAVAVAVPVFAATGGQKLKVGYAPGGGSVLTFLAKDQKLFEKEGVEVELVQFASSADGLNALNSGKIDVGISFGTAGPLTFITKGADFSIIGGQLSGGHPVIALPSKAGKIKSIRDFKGKTVATPRIYTADIVWRGALKRAGIDPNKDVNIIELKNPSAVLEAVKAGKVDVGIGASSILLKAKESGVSIVGWSNDFFPQHPCCRIVVKGKAVKENPETYRAFLRAILQAEKIKWEKPALAVDVNKRYLGIDENMAREYTLEPHQQAHADPNRKGVNQMWHEMKSIDYVQSDLDVNRYINVELYRDALKELLRRHPKDKYYREAKKRFDKQN</sequence>
<evidence type="ECO:0000313" key="11">
    <source>
        <dbReference type="EMBL" id="GLI39432.1"/>
    </source>
</evidence>
<keyword evidence="6" id="KW-0997">Cell inner membrane</keyword>
<keyword evidence="12" id="KW-1185">Reference proteome</keyword>
<dbReference type="GO" id="GO:0012505">
    <property type="term" value="C:endomembrane system"/>
    <property type="evidence" value="ECO:0007669"/>
    <property type="project" value="UniProtKB-SubCell"/>
</dbReference>
<keyword evidence="5" id="KW-1003">Cell membrane</keyword>
<accession>A0A9W6LD11</accession>
<dbReference type="CDD" id="cd13553">
    <property type="entry name" value="PBP2_NrtA_CpmA_like"/>
    <property type="match status" value="1"/>
</dbReference>
<keyword evidence="4" id="KW-0813">Transport</keyword>
<dbReference type="PANTHER" id="PTHR30024:SF47">
    <property type="entry name" value="TAURINE-BINDING PERIPLASMIC PROTEIN"/>
    <property type="match status" value="1"/>
</dbReference>
<comment type="similarity">
    <text evidence="3">Belongs to the bacterial solute-binding protein SsuA/TauA family.</text>
</comment>
<dbReference type="Pfam" id="PF09084">
    <property type="entry name" value="NMT1"/>
    <property type="match status" value="1"/>
</dbReference>
<dbReference type="InterPro" id="IPR015168">
    <property type="entry name" value="SsuA/THI5"/>
</dbReference>
<evidence type="ECO:0000256" key="2">
    <source>
        <dbReference type="ARBA" id="ARBA00004418"/>
    </source>
</evidence>